<dbReference type="SUPFAM" id="SSF55961">
    <property type="entry name" value="Bet v1-like"/>
    <property type="match status" value="1"/>
</dbReference>
<dbReference type="AlphaFoldDB" id="A0A3A8K3D1"/>
<keyword evidence="4" id="KW-1185">Reference proteome</keyword>
<dbReference type="Pfam" id="PF08327">
    <property type="entry name" value="AHSA1"/>
    <property type="match status" value="1"/>
</dbReference>
<dbReference type="InterPro" id="IPR013538">
    <property type="entry name" value="ASHA1/2-like_C"/>
</dbReference>
<reference evidence="4" key="1">
    <citation type="submission" date="2018-09" db="EMBL/GenBank/DDBJ databases">
        <authorList>
            <person name="Livingstone P.G."/>
            <person name="Whitworth D.E."/>
        </authorList>
    </citation>
    <scope>NUCLEOTIDE SEQUENCE [LARGE SCALE GENOMIC DNA]</scope>
    <source>
        <strain evidence="4">CA043D</strain>
    </source>
</reference>
<comment type="caution">
    <text evidence="3">The sequence shown here is derived from an EMBL/GenBank/DDBJ whole genome shotgun (WGS) entry which is preliminary data.</text>
</comment>
<evidence type="ECO:0000313" key="3">
    <source>
        <dbReference type="EMBL" id="RKH02798.1"/>
    </source>
</evidence>
<sequence>MTAPSADRARVTTFVAVSPLDAFEVFTEETDLWWGKSPRYRGLRNPNSLLRFDPPGPGGRLLESFEEEVFEIGRVLVWEPGARLVFQWRASNFAPGETTEVDVRFEPTFGGTRVVLEHRGWDAIRMDHPVRHGLDGPATVATIGRWWGDLVTRYRLHAARPRPT</sequence>
<dbReference type="OrthoDB" id="793407at2"/>
<comment type="similarity">
    <text evidence="1">Belongs to the AHA1 family.</text>
</comment>
<dbReference type="RefSeq" id="WP_120603396.1">
    <property type="nucleotide sequence ID" value="NZ_RAWE01000049.1"/>
</dbReference>
<feature type="domain" description="Activator of Hsp90 ATPase homologue 1/2-like C-terminal" evidence="2">
    <location>
        <begin position="18"/>
        <end position="133"/>
    </location>
</feature>
<dbReference type="InterPro" id="IPR023393">
    <property type="entry name" value="START-like_dom_sf"/>
</dbReference>
<protein>
    <submittedName>
        <fullName evidence="3">Activator of HSP90 ATPase</fullName>
    </submittedName>
</protein>
<evidence type="ECO:0000259" key="2">
    <source>
        <dbReference type="Pfam" id="PF08327"/>
    </source>
</evidence>
<gene>
    <name evidence="3" type="ORF">D7X32_15925</name>
</gene>
<dbReference type="EMBL" id="RAWE01000049">
    <property type="protein sequence ID" value="RKH02798.1"/>
    <property type="molecule type" value="Genomic_DNA"/>
</dbReference>
<name>A0A3A8K3D1_9BACT</name>
<proteinExistence type="inferred from homology"/>
<organism evidence="3 4">
    <name type="scientific">Corallococcus carmarthensis</name>
    <dbReference type="NCBI Taxonomy" id="2316728"/>
    <lineage>
        <taxon>Bacteria</taxon>
        <taxon>Pseudomonadati</taxon>
        <taxon>Myxococcota</taxon>
        <taxon>Myxococcia</taxon>
        <taxon>Myxococcales</taxon>
        <taxon>Cystobacterineae</taxon>
        <taxon>Myxococcaceae</taxon>
        <taxon>Corallococcus</taxon>
    </lineage>
</organism>
<dbReference type="Gene3D" id="3.30.530.20">
    <property type="match status" value="1"/>
</dbReference>
<accession>A0A3A8K3D1</accession>
<dbReference type="Proteomes" id="UP000268313">
    <property type="component" value="Unassembled WGS sequence"/>
</dbReference>
<evidence type="ECO:0000256" key="1">
    <source>
        <dbReference type="ARBA" id="ARBA00006817"/>
    </source>
</evidence>
<evidence type="ECO:0000313" key="4">
    <source>
        <dbReference type="Proteomes" id="UP000268313"/>
    </source>
</evidence>